<feature type="region of interest" description="Disordered" evidence="3">
    <location>
        <begin position="197"/>
        <end position="227"/>
    </location>
</feature>
<accession>A0ABU0YQX7</accession>
<feature type="compositionally biased region" description="Pro residues" evidence="3">
    <location>
        <begin position="216"/>
        <end position="227"/>
    </location>
</feature>
<dbReference type="InterPro" id="IPR002048">
    <property type="entry name" value="EF_hand_dom"/>
</dbReference>
<dbReference type="PANTHER" id="PTHR10827:SF98">
    <property type="entry name" value="45 KDA CALCIUM-BINDING PROTEIN"/>
    <property type="match status" value="1"/>
</dbReference>
<reference evidence="7" key="1">
    <citation type="submission" date="2023-08" db="EMBL/GenBank/DDBJ databases">
        <title>Rhodospirillaceae gen. nov., a novel taxon isolated from the Yangtze River Yuezi River estuary sludge.</title>
        <authorList>
            <person name="Ruan L."/>
        </authorList>
    </citation>
    <scope>NUCLEOTIDE SEQUENCE [LARGE SCALE GENOMIC DNA]</scope>
    <source>
        <strain evidence="7">R-7</strain>
    </source>
</reference>
<keyword evidence="2" id="KW-0677">Repeat</keyword>
<sequence>MNIKRLALLTFAATALATAALADGPGGGHGGFLKSADLNKDGVIDQTEFQTTRDKWFADLDANKDGFVSADELKAFGDKMHAEWAKKHGDQAANQPDSDKMGGKHGDFSQRILKRVDTDKDGKISKAEFDAEGTKLFARLDENSDGKIASDEMPQRHMARFGGQMFDRIDADKDGKVTKSEFQAAGEKMFQRMDKNGDGIIEKNEMSGPRGDQGDMPPPAGAEAPTP</sequence>
<evidence type="ECO:0000256" key="1">
    <source>
        <dbReference type="ARBA" id="ARBA00022723"/>
    </source>
</evidence>
<feature type="domain" description="EF-hand" evidence="5">
    <location>
        <begin position="48"/>
        <end position="83"/>
    </location>
</feature>
<keyword evidence="7" id="KW-1185">Reference proteome</keyword>
<evidence type="ECO:0000256" key="2">
    <source>
        <dbReference type="ARBA" id="ARBA00022737"/>
    </source>
</evidence>
<feature type="signal peptide" evidence="4">
    <location>
        <begin position="1"/>
        <end position="22"/>
    </location>
</feature>
<gene>
    <name evidence="6" type="ORF">Q8A70_15105</name>
</gene>
<dbReference type="PROSITE" id="PS00018">
    <property type="entry name" value="EF_HAND_1"/>
    <property type="match status" value="4"/>
</dbReference>
<dbReference type="EMBL" id="JAUYVI010000004">
    <property type="protein sequence ID" value="MDQ7249013.1"/>
    <property type="molecule type" value="Genomic_DNA"/>
</dbReference>
<dbReference type="InterPro" id="IPR018247">
    <property type="entry name" value="EF_Hand_1_Ca_BS"/>
</dbReference>
<feature type="compositionally biased region" description="Basic and acidic residues" evidence="3">
    <location>
        <begin position="97"/>
        <end position="106"/>
    </location>
</feature>
<evidence type="ECO:0000256" key="4">
    <source>
        <dbReference type="SAM" id="SignalP"/>
    </source>
</evidence>
<name>A0ABU0YQX7_9PROT</name>
<proteinExistence type="predicted"/>
<dbReference type="PROSITE" id="PS50222">
    <property type="entry name" value="EF_HAND_2"/>
    <property type="match status" value="3"/>
</dbReference>
<feature type="domain" description="EF-hand" evidence="5">
    <location>
        <begin position="104"/>
        <end position="139"/>
    </location>
</feature>
<dbReference type="InterPro" id="IPR011992">
    <property type="entry name" value="EF-hand-dom_pair"/>
</dbReference>
<dbReference type="Proteomes" id="UP001230156">
    <property type="component" value="Unassembled WGS sequence"/>
</dbReference>
<evidence type="ECO:0000313" key="6">
    <source>
        <dbReference type="EMBL" id="MDQ7249013.1"/>
    </source>
</evidence>
<dbReference type="PANTHER" id="PTHR10827">
    <property type="entry name" value="RETICULOCALBIN"/>
    <property type="match status" value="1"/>
</dbReference>
<dbReference type="RefSeq" id="WP_379956519.1">
    <property type="nucleotide sequence ID" value="NZ_JAUYVI010000004.1"/>
</dbReference>
<feature type="domain" description="EF-hand" evidence="5">
    <location>
        <begin position="164"/>
        <end position="192"/>
    </location>
</feature>
<comment type="caution">
    <text evidence="6">The sequence shown here is derived from an EMBL/GenBank/DDBJ whole genome shotgun (WGS) entry which is preliminary data.</text>
</comment>
<evidence type="ECO:0000256" key="3">
    <source>
        <dbReference type="SAM" id="MobiDB-lite"/>
    </source>
</evidence>
<keyword evidence="4" id="KW-0732">Signal</keyword>
<evidence type="ECO:0000259" key="5">
    <source>
        <dbReference type="PROSITE" id="PS50222"/>
    </source>
</evidence>
<dbReference type="SMART" id="SM00054">
    <property type="entry name" value="EFh"/>
    <property type="match status" value="3"/>
</dbReference>
<feature type="chain" id="PRO_5045212464" evidence="4">
    <location>
        <begin position="23"/>
        <end position="227"/>
    </location>
</feature>
<keyword evidence="1" id="KW-0479">Metal-binding</keyword>
<dbReference type="Gene3D" id="1.10.238.10">
    <property type="entry name" value="EF-hand"/>
    <property type="match status" value="3"/>
</dbReference>
<dbReference type="Pfam" id="PF13202">
    <property type="entry name" value="EF-hand_5"/>
    <property type="match status" value="5"/>
</dbReference>
<protein>
    <submittedName>
        <fullName evidence="6">EF-hand domain-containing protein</fullName>
    </submittedName>
</protein>
<organism evidence="6 7">
    <name type="scientific">Dongia sedimenti</name>
    <dbReference type="NCBI Taxonomy" id="3064282"/>
    <lineage>
        <taxon>Bacteria</taxon>
        <taxon>Pseudomonadati</taxon>
        <taxon>Pseudomonadota</taxon>
        <taxon>Alphaproteobacteria</taxon>
        <taxon>Rhodospirillales</taxon>
        <taxon>Dongiaceae</taxon>
        <taxon>Dongia</taxon>
    </lineage>
</organism>
<dbReference type="SUPFAM" id="SSF47473">
    <property type="entry name" value="EF-hand"/>
    <property type="match status" value="1"/>
</dbReference>
<evidence type="ECO:0000313" key="7">
    <source>
        <dbReference type="Proteomes" id="UP001230156"/>
    </source>
</evidence>
<feature type="region of interest" description="Disordered" evidence="3">
    <location>
        <begin position="86"/>
        <end position="106"/>
    </location>
</feature>